<dbReference type="InterPro" id="IPR024079">
    <property type="entry name" value="MetalloPept_cat_dom_sf"/>
</dbReference>
<sequence>MESIMFIYVLALISPALVQLYKLDYEPEVIVYPSLLQERSESTEKIVHLGDGSLVNLQKAAVLHETLTVHSFENGRRIVQTVRAEDVAGKLYENKESLASVILDETIHGILMDGLINHSYIIEPSFESERSEAGQVAHKIFKVQSQQATFNESVSEFEVLPEDIRVKIDSRAELPDVFYPDVFVISDYEHNKDFKTTRSFLTYIVVFFNSVKLRYQGVHYPRIIPRLVGIERAERDNEPYVTMHGTQMIAEYTLESLKNYVEGRLDDFRGVDAILMITGRKMISVSTGHIRAGVAGLAMRAGLCTRRRFAESIDTGRVYAGVVYAAHELAHLLGSSHDGAGPVPGIPGNQGAYNCPSSNGNIMSYDYKDENQFTFSYCSQQQFRAFLSIVPERCIENKWEGASPKYSSKYPGDMMSRKKFCRKKSGFGNSEDCTKQSGEEECKITCCPGSDLYGSRIETAEYWLLDGAKCGKNKACYNGECSPKRKM</sequence>
<keyword evidence="5" id="KW-0482">Metalloprotease</keyword>
<proteinExistence type="evidence at transcript level"/>
<feature type="signal peptide" evidence="9">
    <location>
        <begin position="1"/>
        <end position="20"/>
    </location>
</feature>
<feature type="binding site" evidence="8">
    <location>
        <position position="327"/>
    </location>
    <ligand>
        <name>Zn(2+)</name>
        <dbReference type="ChEBI" id="CHEBI:29105"/>
        <note>catalytic</note>
    </ligand>
</feature>
<keyword evidence="6" id="KW-1015">Disulfide bond</keyword>
<evidence type="ECO:0000256" key="3">
    <source>
        <dbReference type="ARBA" id="ARBA00022801"/>
    </source>
</evidence>
<evidence type="ECO:0000256" key="2">
    <source>
        <dbReference type="ARBA" id="ARBA00022723"/>
    </source>
</evidence>
<feature type="binding site" evidence="8">
    <location>
        <position position="337"/>
    </location>
    <ligand>
        <name>Zn(2+)</name>
        <dbReference type="ChEBI" id="CHEBI:29105"/>
        <note>catalytic</note>
    </ligand>
</feature>
<feature type="chain" id="PRO_5003447242" description="Peptidase M12B domain-containing protein" evidence="9">
    <location>
        <begin position="21"/>
        <end position="487"/>
    </location>
</feature>
<evidence type="ECO:0000256" key="5">
    <source>
        <dbReference type="ARBA" id="ARBA00023049"/>
    </source>
</evidence>
<dbReference type="PANTHER" id="PTHR11905:SF159">
    <property type="entry name" value="ADAM METALLOPROTEASE"/>
    <property type="match status" value="1"/>
</dbReference>
<name>G3MQN5_AMBMU</name>
<dbReference type="GO" id="GO:0004222">
    <property type="term" value="F:metalloendopeptidase activity"/>
    <property type="evidence" value="ECO:0007669"/>
    <property type="project" value="InterPro"/>
</dbReference>
<keyword evidence="2 8" id="KW-0479">Metal-binding</keyword>
<feature type="domain" description="Peptidase M12B" evidence="10">
    <location>
        <begin position="178"/>
        <end position="399"/>
    </location>
</feature>
<dbReference type="PROSITE" id="PS50215">
    <property type="entry name" value="ADAM_MEPRO"/>
    <property type="match status" value="1"/>
</dbReference>
<evidence type="ECO:0000313" key="11">
    <source>
        <dbReference type="EMBL" id="AEO35803.1"/>
    </source>
</evidence>
<dbReference type="AlphaFoldDB" id="G3MQN5"/>
<dbReference type="SUPFAM" id="SSF55486">
    <property type="entry name" value="Metalloproteases ('zincins'), catalytic domain"/>
    <property type="match status" value="1"/>
</dbReference>
<evidence type="ECO:0000256" key="7">
    <source>
        <dbReference type="ARBA" id="ARBA00023180"/>
    </source>
</evidence>
<keyword evidence="4 8" id="KW-0862">Zinc</keyword>
<organism evidence="11">
    <name type="scientific">Amblyomma maculatum</name>
    <name type="common">Gulf Coast tick</name>
    <dbReference type="NCBI Taxonomy" id="34609"/>
    <lineage>
        <taxon>Eukaryota</taxon>
        <taxon>Metazoa</taxon>
        <taxon>Ecdysozoa</taxon>
        <taxon>Arthropoda</taxon>
        <taxon>Chelicerata</taxon>
        <taxon>Arachnida</taxon>
        <taxon>Acari</taxon>
        <taxon>Parasitiformes</taxon>
        <taxon>Ixodida</taxon>
        <taxon>Ixodoidea</taxon>
        <taxon>Ixodidae</taxon>
        <taxon>Amblyomminae</taxon>
        <taxon>Amblyomma</taxon>
    </lineage>
</organism>
<keyword evidence="1" id="KW-0645">Protease</keyword>
<evidence type="ECO:0000256" key="8">
    <source>
        <dbReference type="PROSITE-ProRule" id="PRU00276"/>
    </source>
</evidence>
<dbReference type="EMBL" id="JO844186">
    <property type="protein sequence ID" value="AEO35803.1"/>
    <property type="molecule type" value="mRNA"/>
</dbReference>
<protein>
    <recommendedName>
        <fullName evidence="10">Peptidase M12B domain-containing protein</fullName>
    </recommendedName>
</protein>
<evidence type="ECO:0000256" key="9">
    <source>
        <dbReference type="SAM" id="SignalP"/>
    </source>
</evidence>
<evidence type="ECO:0000259" key="10">
    <source>
        <dbReference type="PROSITE" id="PS50215"/>
    </source>
</evidence>
<keyword evidence="7" id="KW-0325">Glycoprotein</keyword>
<reference evidence="11" key="1">
    <citation type="journal article" date="2011" name="PLoS ONE">
        <title>A deep insight into the sialotranscriptome of the gulf coast tick, Amblyomma maculatum.</title>
        <authorList>
            <person name="Karim S."/>
            <person name="Singh P."/>
            <person name="Ribeiro J.M."/>
        </authorList>
    </citation>
    <scope>NUCLEOTIDE SEQUENCE</scope>
    <source>
        <tissue evidence="11">Salivary gland</tissue>
    </source>
</reference>
<dbReference type="Pfam" id="PF13574">
    <property type="entry name" value="Reprolysin_2"/>
    <property type="match status" value="1"/>
</dbReference>
<feature type="active site" evidence="8">
    <location>
        <position position="328"/>
    </location>
</feature>
<dbReference type="PANTHER" id="PTHR11905">
    <property type="entry name" value="ADAM A DISINTEGRIN AND METALLOPROTEASE DOMAIN"/>
    <property type="match status" value="1"/>
</dbReference>
<dbReference type="InterPro" id="IPR001590">
    <property type="entry name" value="Peptidase_M12B"/>
</dbReference>
<evidence type="ECO:0000256" key="1">
    <source>
        <dbReference type="ARBA" id="ARBA00022670"/>
    </source>
</evidence>
<dbReference type="GO" id="GO:0006509">
    <property type="term" value="P:membrane protein ectodomain proteolysis"/>
    <property type="evidence" value="ECO:0007669"/>
    <property type="project" value="TreeGrafter"/>
</dbReference>
<dbReference type="InterPro" id="IPR041645">
    <property type="entry name" value="ADAMTS_CR_2"/>
</dbReference>
<keyword evidence="3" id="KW-0378">Hydrolase</keyword>
<keyword evidence="9" id="KW-0732">Signal</keyword>
<dbReference type="Pfam" id="PF17771">
    <property type="entry name" value="ADAMTS_CR_2"/>
    <property type="match status" value="1"/>
</dbReference>
<dbReference type="Gene3D" id="3.40.390.10">
    <property type="entry name" value="Collagenase (Catalytic Domain)"/>
    <property type="match status" value="1"/>
</dbReference>
<evidence type="ECO:0000256" key="4">
    <source>
        <dbReference type="ARBA" id="ARBA00022833"/>
    </source>
</evidence>
<dbReference type="Gene3D" id="3.40.1620.60">
    <property type="match status" value="1"/>
</dbReference>
<comment type="caution">
    <text evidence="8">Lacks conserved residue(s) required for the propagation of feature annotation.</text>
</comment>
<dbReference type="GO" id="GO:0046872">
    <property type="term" value="F:metal ion binding"/>
    <property type="evidence" value="ECO:0007669"/>
    <property type="project" value="UniProtKB-KW"/>
</dbReference>
<feature type="binding site" evidence="8">
    <location>
        <position position="331"/>
    </location>
    <ligand>
        <name>Zn(2+)</name>
        <dbReference type="ChEBI" id="CHEBI:29105"/>
        <note>catalytic</note>
    </ligand>
</feature>
<evidence type="ECO:0000256" key="6">
    <source>
        <dbReference type="ARBA" id="ARBA00023157"/>
    </source>
</evidence>
<accession>G3MQN5</accession>